<evidence type="ECO:0000313" key="2">
    <source>
        <dbReference type="EMBL" id="KLU04207.1"/>
    </source>
</evidence>
<sequence length="55" mass="6291">MELRGRRSLSTYNGLPRPSGEQRLLFWSGLEAQPTDVWFGSPTYGHHLQNIATNF</sequence>
<dbReference type="STRING" id="595434.RISK_003793"/>
<proteinExistence type="predicted"/>
<dbReference type="AlphaFoldDB" id="A0A0J1BC64"/>
<name>A0A0J1BC64_RHOIS</name>
<gene>
    <name evidence="2" type="ORF">RISK_003793</name>
</gene>
<comment type="caution">
    <text evidence="2">The sequence shown here is derived from an EMBL/GenBank/DDBJ whole genome shotgun (WGS) entry which is preliminary data.</text>
</comment>
<evidence type="ECO:0000256" key="1">
    <source>
        <dbReference type="SAM" id="MobiDB-lite"/>
    </source>
</evidence>
<keyword evidence="3" id="KW-1185">Reference proteome</keyword>
<accession>A0A0J1BC64</accession>
<protein>
    <submittedName>
        <fullName evidence="2">Uncharacterized protein</fullName>
    </submittedName>
</protein>
<dbReference type="EMBL" id="LECT01000029">
    <property type="protein sequence ID" value="KLU04207.1"/>
    <property type="molecule type" value="Genomic_DNA"/>
</dbReference>
<reference evidence="2" key="1">
    <citation type="submission" date="2015-05" db="EMBL/GenBank/DDBJ databases">
        <title>Permanent draft genome of Rhodopirellula islandicus K833.</title>
        <authorList>
            <person name="Kizina J."/>
            <person name="Richter M."/>
            <person name="Glockner F.O."/>
            <person name="Harder J."/>
        </authorList>
    </citation>
    <scope>NUCLEOTIDE SEQUENCE [LARGE SCALE GENOMIC DNA]</scope>
    <source>
        <strain evidence="2">K833</strain>
    </source>
</reference>
<organism evidence="2 3">
    <name type="scientific">Rhodopirellula islandica</name>
    <dbReference type="NCBI Taxonomy" id="595434"/>
    <lineage>
        <taxon>Bacteria</taxon>
        <taxon>Pseudomonadati</taxon>
        <taxon>Planctomycetota</taxon>
        <taxon>Planctomycetia</taxon>
        <taxon>Pirellulales</taxon>
        <taxon>Pirellulaceae</taxon>
        <taxon>Rhodopirellula</taxon>
    </lineage>
</organism>
<dbReference type="Proteomes" id="UP000036367">
    <property type="component" value="Unassembled WGS sequence"/>
</dbReference>
<evidence type="ECO:0000313" key="3">
    <source>
        <dbReference type="Proteomes" id="UP000036367"/>
    </source>
</evidence>
<feature type="region of interest" description="Disordered" evidence="1">
    <location>
        <begin position="1"/>
        <end position="20"/>
    </location>
</feature>